<proteinExistence type="predicted"/>
<dbReference type="GeneID" id="62165813"/>
<dbReference type="AlphaFoldDB" id="A0A9P6HYM8"/>
<evidence type="ECO:0000313" key="2">
    <source>
        <dbReference type="Proteomes" id="UP000781932"/>
    </source>
</evidence>
<dbReference type="RefSeq" id="XP_038741988.1">
    <property type="nucleotide sequence ID" value="XM_038892739.1"/>
</dbReference>
<protein>
    <recommendedName>
        <fullName evidence="3">Bacteriocin-protection protein</fullName>
    </recommendedName>
</protein>
<reference evidence="1" key="1">
    <citation type="submission" date="2020-03" db="EMBL/GenBank/DDBJ databases">
        <authorList>
            <person name="He L."/>
        </authorList>
    </citation>
    <scope>NUCLEOTIDE SEQUENCE</scope>
    <source>
        <strain evidence="1">CkLH20</strain>
    </source>
</reference>
<dbReference type="Proteomes" id="UP000781932">
    <property type="component" value="Unassembled WGS sequence"/>
</dbReference>
<dbReference type="Pfam" id="PF13376">
    <property type="entry name" value="OmdA"/>
    <property type="match status" value="1"/>
</dbReference>
<accession>A0A9P6HYM8</accession>
<gene>
    <name evidence="1" type="ORF">CkaCkLH20_10024</name>
</gene>
<sequence>MSRVTRSGAKAQSNINKNTSSRLDVFTPASTASKQASSIPTLLFDNQAAWETWLTEHHSETSGLWVQIAKKNADRPSVSYDEALDVALCFGWIDGQRKSHDEQHFIQRFTPRRKNSLWSKRNVDKVDVLIKAGRMKPPGQAEIDAAKADGRWGRAYSSASVMEVPLDFQAALEGNKEAVKFFDALSKTQRYAFLWRIETTKRAETRRRKIVQFVDLLAEHKTL</sequence>
<name>A0A9P6HYM8_9PEZI</name>
<organism evidence="1 2">
    <name type="scientific">Colletotrichum karsti</name>
    <dbReference type="NCBI Taxonomy" id="1095194"/>
    <lineage>
        <taxon>Eukaryota</taxon>
        <taxon>Fungi</taxon>
        <taxon>Dikarya</taxon>
        <taxon>Ascomycota</taxon>
        <taxon>Pezizomycotina</taxon>
        <taxon>Sordariomycetes</taxon>
        <taxon>Hypocreomycetidae</taxon>
        <taxon>Glomerellales</taxon>
        <taxon>Glomerellaceae</taxon>
        <taxon>Colletotrichum</taxon>
        <taxon>Colletotrichum boninense species complex</taxon>
    </lineage>
</organism>
<dbReference type="EMBL" id="JAATWM020000037">
    <property type="protein sequence ID" value="KAF9872527.1"/>
    <property type="molecule type" value="Genomic_DNA"/>
</dbReference>
<dbReference type="OrthoDB" id="10263401at2759"/>
<evidence type="ECO:0008006" key="3">
    <source>
        <dbReference type="Google" id="ProtNLM"/>
    </source>
</evidence>
<evidence type="ECO:0000313" key="1">
    <source>
        <dbReference type="EMBL" id="KAF9872527.1"/>
    </source>
</evidence>
<comment type="caution">
    <text evidence="1">The sequence shown here is derived from an EMBL/GenBank/DDBJ whole genome shotgun (WGS) entry which is preliminary data.</text>
</comment>
<keyword evidence="2" id="KW-1185">Reference proteome</keyword>
<reference evidence="1" key="2">
    <citation type="submission" date="2020-11" db="EMBL/GenBank/DDBJ databases">
        <title>Whole genome sequencing of Colletotrichum sp.</title>
        <authorList>
            <person name="Li H."/>
        </authorList>
    </citation>
    <scope>NUCLEOTIDE SEQUENCE</scope>
    <source>
        <strain evidence="1">CkLH20</strain>
    </source>
</reference>